<keyword evidence="3" id="KW-1185">Reference proteome</keyword>
<evidence type="ECO:0000256" key="1">
    <source>
        <dbReference type="SAM" id="MobiDB-lite"/>
    </source>
</evidence>
<organism evidence="2 3">
    <name type="scientific">Liparis tanakae</name>
    <name type="common">Tanaka's snailfish</name>
    <dbReference type="NCBI Taxonomy" id="230148"/>
    <lineage>
        <taxon>Eukaryota</taxon>
        <taxon>Metazoa</taxon>
        <taxon>Chordata</taxon>
        <taxon>Craniata</taxon>
        <taxon>Vertebrata</taxon>
        <taxon>Euteleostomi</taxon>
        <taxon>Actinopterygii</taxon>
        <taxon>Neopterygii</taxon>
        <taxon>Teleostei</taxon>
        <taxon>Neoteleostei</taxon>
        <taxon>Acanthomorphata</taxon>
        <taxon>Eupercaria</taxon>
        <taxon>Perciformes</taxon>
        <taxon>Cottioidei</taxon>
        <taxon>Cottales</taxon>
        <taxon>Liparidae</taxon>
        <taxon>Liparis</taxon>
    </lineage>
</organism>
<dbReference type="AlphaFoldDB" id="A0A4Z2GPV5"/>
<feature type="compositionally biased region" description="Basic residues" evidence="1">
    <location>
        <begin position="151"/>
        <end position="160"/>
    </location>
</feature>
<feature type="region of interest" description="Disordered" evidence="1">
    <location>
        <begin position="137"/>
        <end position="177"/>
    </location>
</feature>
<gene>
    <name evidence="2" type="ORF">EYF80_034073</name>
</gene>
<comment type="caution">
    <text evidence="2">The sequence shown here is derived from an EMBL/GenBank/DDBJ whole genome shotgun (WGS) entry which is preliminary data.</text>
</comment>
<proteinExistence type="predicted"/>
<dbReference type="Proteomes" id="UP000314294">
    <property type="component" value="Unassembled WGS sequence"/>
</dbReference>
<name>A0A4Z2GPV5_9TELE</name>
<dbReference type="EMBL" id="SRLO01000448">
    <property type="protein sequence ID" value="TNN55708.1"/>
    <property type="molecule type" value="Genomic_DNA"/>
</dbReference>
<evidence type="ECO:0000313" key="3">
    <source>
        <dbReference type="Proteomes" id="UP000314294"/>
    </source>
</evidence>
<sequence length="222" mass="23900">MGSSASVAVTWATVVPVGGWGMRDAGHIRFVLELRGIVIDVLHLDDELRLGFLGFIGPPVDGLGPEDVEGLFLPVELLQSPDLPGILVDLKRVSGPFTRQDVLDGKLTSVVATVQMSGPLGQLLGFQTLSASRIARHGARNQRKDRDHGQNTRHAHSHRPLLRDPHGEWTEDGGFTGPVQPAASFSGAVIHGPGSGVSHLVKMRFTRPCLVFHWGDDIIPKA</sequence>
<reference evidence="2 3" key="1">
    <citation type="submission" date="2019-03" db="EMBL/GenBank/DDBJ databases">
        <title>First draft genome of Liparis tanakae, snailfish: a comprehensive survey of snailfish specific genes.</title>
        <authorList>
            <person name="Kim W."/>
            <person name="Song I."/>
            <person name="Jeong J.-H."/>
            <person name="Kim D."/>
            <person name="Kim S."/>
            <person name="Ryu S."/>
            <person name="Song J.Y."/>
            <person name="Lee S.K."/>
        </authorList>
    </citation>
    <scope>NUCLEOTIDE SEQUENCE [LARGE SCALE GENOMIC DNA]</scope>
    <source>
        <tissue evidence="2">Muscle</tissue>
    </source>
</reference>
<protein>
    <submittedName>
        <fullName evidence="2">Uncharacterized protein</fullName>
    </submittedName>
</protein>
<dbReference type="OrthoDB" id="6250271at2759"/>
<accession>A0A4Z2GPV5</accession>
<evidence type="ECO:0000313" key="2">
    <source>
        <dbReference type="EMBL" id="TNN55708.1"/>
    </source>
</evidence>